<protein>
    <submittedName>
        <fullName evidence="1">Uncharacterized protein</fullName>
    </submittedName>
</protein>
<keyword evidence="2" id="KW-1185">Reference proteome</keyword>
<evidence type="ECO:0000313" key="2">
    <source>
        <dbReference type="Proteomes" id="UP001060170"/>
    </source>
</evidence>
<reference evidence="2" key="2">
    <citation type="journal article" date="2018" name="Mol. Plant Microbe Interact.">
        <title>Genome sequence resources for the wheat stripe rust pathogen (Puccinia striiformis f. sp. tritici) and the barley stripe rust pathogen (Puccinia striiformis f. sp. hordei).</title>
        <authorList>
            <person name="Xia C."/>
            <person name="Wang M."/>
            <person name="Yin C."/>
            <person name="Cornejo O.E."/>
            <person name="Hulbert S.H."/>
            <person name="Chen X."/>
        </authorList>
    </citation>
    <scope>NUCLEOTIDE SEQUENCE [LARGE SCALE GENOMIC DNA]</scope>
    <source>
        <strain evidence="2">93-210</strain>
    </source>
</reference>
<accession>A0ACC0DP85</accession>
<proteinExistence type="predicted"/>
<organism evidence="1 2">
    <name type="scientific">Puccinia striiformis f. sp. tritici</name>
    <dbReference type="NCBI Taxonomy" id="168172"/>
    <lineage>
        <taxon>Eukaryota</taxon>
        <taxon>Fungi</taxon>
        <taxon>Dikarya</taxon>
        <taxon>Basidiomycota</taxon>
        <taxon>Pucciniomycotina</taxon>
        <taxon>Pucciniomycetes</taxon>
        <taxon>Pucciniales</taxon>
        <taxon>Pucciniaceae</taxon>
        <taxon>Puccinia</taxon>
    </lineage>
</organism>
<dbReference type="EMBL" id="CM045882">
    <property type="protein sequence ID" value="KAI7935661.1"/>
    <property type="molecule type" value="Genomic_DNA"/>
</dbReference>
<reference evidence="1 2" key="3">
    <citation type="journal article" date="2022" name="Microbiol. Spectr.">
        <title>Folding features and dynamics of 3D genome architecture in plant fungal pathogens.</title>
        <authorList>
            <person name="Xia C."/>
        </authorList>
    </citation>
    <scope>NUCLEOTIDE SEQUENCE [LARGE SCALE GENOMIC DNA]</scope>
    <source>
        <strain evidence="1 2">93-210</strain>
    </source>
</reference>
<comment type="caution">
    <text evidence="1">The sequence shown here is derived from an EMBL/GenBank/DDBJ whole genome shotgun (WGS) entry which is preliminary data.</text>
</comment>
<name>A0ACC0DP85_9BASI</name>
<dbReference type="Proteomes" id="UP001060170">
    <property type="component" value="Chromosome 18"/>
</dbReference>
<gene>
    <name evidence="1" type="ORF">MJO28_016532</name>
</gene>
<sequence length="126" mass="14133">MISDDLDIIPMSRRAFRKEMKKKDVEIFVCTSIDDALNVLGPREKIIASLPETFSSSEPFGSKLRSLVSGFADLFSTIDSVSQKERTVEHLINTGNAKPVFQQAFELNCEFNSQPEQRSMAAQSEN</sequence>
<reference evidence="2" key="1">
    <citation type="journal article" date="2018" name="BMC Genomics">
        <title>Genomic insights into host adaptation between the wheat stripe rust pathogen (Puccinia striiformis f. sp. tritici) and the barley stripe rust pathogen (Puccinia striiformis f. sp. hordei).</title>
        <authorList>
            <person name="Xia C."/>
            <person name="Wang M."/>
            <person name="Yin C."/>
            <person name="Cornejo O.E."/>
            <person name="Hulbert S.H."/>
            <person name="Chen X."/>
        </authorList>
    </citation>
    <scope>NUCLEOTIDE SEQUENCE [LARGE SCALE GENOMIC DNA]</scope>
    <source>
        <strain evidence="2">93-210</strain>
    </source>
</reference>
<evidence type="ECO:0000313" key="1">
    <source>
        <dbReference type="EMBL" id="KAI7935661.1"/>
    </source>
</evidence>